<dbReference type="Proteomes" id="UP000015106">
    <property type="component" value="Unassembled WGS sequence"/>
</dbReference>
<sequence length="515" mass="57457">MPQASGSQNLVISLGYSDLLHLLGLGVRQPRLVIYKYDHNLVCPLRALPKLLFCKYFSRSSSSSNRDCTPMDAPSIAMVTNFGALPVLSKLLGLSPPSLLKKTLLIDTTVGTLPELPEDILMHVFATLEIPDLVRAGSVCTLWHSAYTTLRNLGKYKQTQTPCLLYTSESAGENVACLYSLVEKRVYRLTLPEPPLSSRFLIGSSLGFLVTVDDRSEMHLVNPITGQQIALPSVTTMEYVKPIFDDLGAVQKYEYPSHSARRAFFTPSIPAGCELREQLQIKAFVFHDTSTGSYIVALIHEPYNHLSFARVGDDKWTLLPPHHHYQDCTYKDGLLYAVDIKGEIHAFDLSGPAVTMKIIRGVDEDFYPDAVYIVQAPWGGLLLVSRFKEFEDPDEDGDPEIYVPHTTEIKLHTVDDCTERLVEIDCLPDHVLFLGHNNPLCLSAKDYPALKGNHAYFTDDDEYNKNRKSSPRDIGVVGLGNNSEVDLVSPQLWSNWPSPVWITPSLTAMNRSSND</sequence>
<dbReference type="AlphaFoldDB" id="A0A8R7RBE5"/>
<dbReference type="Pfam" id="PF12937">
    <property type="entry name" value="F-box-like"/>
    <property type="match status" value="1"/>
</dbReference>
<keyword evidence="3" id="KW-1185">Reference proteome</keyword>
<dbReference type="PANTHER" id="PTHR44586:SF17">
    <property type="entry name" value="DUF295 DOMAIN-CONTAINING PROTEIN"/>
    <property type="match status" value="1"/>
</dbReference>
<name>A0A8R7RBE5_TRIUA</name>
<proteinExistence type="predicted"/>
<dbReference type="EnsemblPlants" id="TuG1812S0001189600.01.T01">
    <property type="protein sequence ID" value="TuG1812S0001189600.01.T01.s_cds19665"/>
    <property type="gene ID" value="TuG1812S0001189600.01"/>
</dbReference>
<dbReference type="SUPFAM" id="SSF81383">
    <property type="entry name" value="F-box domain"/>
    <property type="match status" value="1"/>
</dbReference>
<dbReference type="Gramene" id="TuG1812S0001189600.01.T01">
    <property type="protein sequence ID" value="TuG1812S0001189600.01.T01.s_cds19665"/>
    <property type="gene ID" value="TuG1812S0001189600.01"/>
</dbReference>
<organism evidence="2 3">
    <name type="scientific">Triticum urartu</name>
    <name type="common">Red wild einkorn</name>
    <name type="synonym">Crithodium urartu</name>
    <dbReference type="NCBI Taxonomy" id="4572"/>
    <lineage>
        <taxon>Eukaryota</taxon>
        <taxon>Viridiplantae</taxon>
        <taxon>Streptophyta</taxon>
        <taxon>Embryophyta</taxon>
        <taxon>Tracheophyta</taxon>
        <taxon>Spermatophyta</taxon>
        <taxon>Magnoliopsida</taxon>
        <taxon>Liliopsida</taxon>
        <taxon>Poales</taxon>
        <taxon>Poaceae</taxon>
        <taxon>BOP clade</taxon>
        <taxon>Pooideae</taxon>
        <taxon>Triticodae</taxon>
        <taxon>Triticeae</taxon>
        <taxon>Triticinae</taxon>
        <taxon>Triticum</taxon>
    </lineage>
</organism>
<dbReference type="Gene3D" id="1.20.1280.50">
    <property type="match status" value="1"/>
</dbReference>
<dbReference type="InterPro" id="IPR001810">
    <property type="entry name" value="F-box_dom"/>
</dbReference>
<dbReference type="Pfam" id="PF03478">
    <property type="entry name" value="Beta-prop_KIB1-4"/>
    <property type="match status" value="1"/>
</dbReference>
<dbReference type="CDD" id="cd09917">
    <property type="entry name" value="F-box_SF"/>
    <property type="match status" value="1"/>
</dbReference>
<dbReference type="PROSITE" id="PS50181">
    <property type="entry name" value="FBOX"/>
    <property type="match status" value="1"/>
</dbReference>
<reference evidence="2" key="2">
    <citation type="submission" date="2022-06" db="UniProtKB">
        <authorList>
            <consortium name="EnsemblPlants"/>
        </authorList>
    </citation>
    <scope>IDENTIFICATION</scope>
</reference>
<evidence type="ECO:0000313" key="3">
    <source>
        <dbReference type="Proteomes" id="UP000015106"/>
    </source>
</evidence>
<evidence type="ECO:0000313" key="2">
    <source>
        <dbReference type="EnsemblPlants" id="TuG1812S0001189600.01.T01.s_cds19665"/>
    </source>
</evidence>
<evidence type="ECO:0000259" key="1">
    <source>
        <dbReference type="PROSITE" id="PS50181"/>
    </source>
</evidence>
<protein>
    <recommendedName>
        <fullName evidence="1">F-box domain-containing protein</fullName>
    </recommendedName>
</protein>
<accession>A0A8R7RBE5</accession>
<dbReference type="InterPro" id="IPR005174">
    <property type="entry name" value="KIB1-4_b-propeller"/>
</dbReference>
<reference evidence="3" key="1">
    <citation type="journal article" date="2013" name="Nature">
        <title>Draft genome of the wheat A-genome progenitor Triticum urartu.</title>
        <authorList>
            <person name="Ling H.Q."/>
            <person name="Zhao S."/>
            <person name="Liu D."/>
            <person name="Wang J."/>
            <person name="Sun H."/>
            <person name="Zhang C."/>
            <person name="Fan H."/>
            <person name="Li D."/>
            <person name="Dong L."/>
            <person name="Tao Y."/>
            <person name="Gao C."/>
            <person name="Wu H."/>
            <person name="Li Y."/>
            <person name="Cui Y."/>
            <person name="Guo X."/>
            <person name="Zheng S."/>
            <person name="Wang B."/>
            <person name="Yu K."/>
            <person name="Liang Q."/>
            <person name="Yang W."/>
            <person name="Lou X."/>
            <person name="Chen J."/>
            <person name="Feng M."/>
            <person name="Jian J."/>
            <person name="Zhang X."/>
            <person name="Luo G."/>
            <person name="Jiang Y."/>
            <person name="Liu J."/>
            <person name="Wang Z."/>
            <person name="Sha Y."/>
            <person name="Zhang B."/>
            <person name="Wu H."/>
            <person name="Tang D."/>
            <person name="Shen Q."/>
            <person name="Xue P."/>
            <person name="Zou S."/>
            <person name="Wang X."/>
            <person name="Liu X."/>
            <person name="Wang F."/>
            <person name="Yang Y."/>
            <person name="An X."/>
            <person name="Dong Z."/>
            <person name="Zhang K."/>
            <person name="Zhang X."/>
            <person name="Luo M.C."/>
            <person name="Dvorak J."/>
            <person name="Tong Y."/>
            <person name="Wang J."/>
            <person name="Yang H."/>
            <person name="Li Z."/>
            <person name="Wang D."/>
            <person name="Zhang A."/>
            <person name="Wang J."/>
        </authorList>
    </citation>
    <scope>NUCLEOTIDE SEQUENCE</scope>
    <source>
        <strain evidence="3">cv. G1812</strain>
    </source>
</reference>
<feature type="domain" description="F-box" evidence="1">
    <location>
        <begin position="110"/>
        <end position="159"/>
    </location>
</feature>
<dbReference type="PANTHER" id="PTHR44586">
    <property type="entry name" value="F-BOX DOMAIN CONTAINING PROTEIN, EXPRESSED"/>
    <property type="match status" value="1"/>
</dbReference>
<dbReference type="InterPro" id="IPR036047">
    <property type="entry name" value="F-box-like_dom_sf"/>
</dbReference>